<feature type="non-terminal residue" evidence="1">
    <location>
        <position position="89"/>
    </location>
</feature>
<proteinExistence type="predicted"/>
<accession>A0A0F8XH20</accession>
<evidence type="ECO:0000313" key="1">
    <source>
        <dbReference type="EMBL" id="KKK68198.1"/>
    </source>
</evidence>
<name>A0A0F8XH20_9ZZZZ</name>
<organism evidence="1">
    <name type="scientific">marine sediment metagenome</name>
    <dbReference type="NCBI Taxonomy" id="412755"/>
    <lineage>
        <taxon>unclassified sequences</taxon>
        <taxon>metagenomes</taxon>
        <taxon>ecological metagenomes</taxon>
    </lineage>
</organism>
<dbReference type="EMBL" id="LAZR01059249">
    <property type="protein sequence ID" value="KKK68198.1"/>
    <property type="molecule type" value="Genomic_DNA"/>
</dbReference>
<dbReference type="AlphaFoldDB" id="A0A0F8XH20"/>
<evidence type="ECO:0008006" key="2">
    <source>
        <dbReference type="Google" id="ProtNLM"/>
    </source>
</evidence>
<reference evidence="1" key="1">
    <citation type="journal article" date="2015" name="Nature">
        <title>Complex archaea that bridge the gap between prokaryotes and eukaryotes.</title>
        <authorList>
            <person name="Spang A."/>
            <person name="Saw J.H."/>
            <person name="Jorgensen S.L."/>
            <person name="Zaremba-Niedzwiedzka K."/>
            <person name="Martijn J."/>
            <person name="Lind A.E."/>
            <person name="van Eijk R."/>
            <person name="Schleper C."/>
            <person name="Guy L."/>
            <person name="Ettema T.J."/>
        </authorList>
    </citation>
    <scope>NUCLEOTIDE SEQUENCE</scope>
</reference>
<gene>
    <name evidence="1" type="ORF">LCGC14_2946440</name>
</gene>
<dbReference type="SUPFAM" id="SSF56091">
    <property type="entry name" value="DNA ligase/mRNA capping enzyme, catalytic domain"/>
    <property type="match status" value="1"/>
</dbReference>
<comment type="caution">
    <text evidence="1">The sequence shown here is derived from an EMBL/GenBank/DDBJ whole genome shotgun (WGS) entry which is preliminary data.</text>
</comment>
<sequence length="89" mass="10180">MKTYHKIQSIYKRDPENRYKTFLDGDWAVPAFGLLKDLEWTFTEKINGTNIRVGWDGEAVSFGGRGENSQMPAVLYDHLSAVFTPEIIP</sequence>
<protein>
    <recommendedName>
        <fullName evidence="2">ATP-dependent DNA ligase family profile domain-containing protein</fullName>
    </recommendedName>
</protein>